<dbReference type="PANTHER" id="PTHR34655:SF2">
    <property type="entry name" value="PEROXIREDOXIN FAMILY PROTEIN"/>
    <property type="match status" value="1"/>
</dbReference>
<dbReference type="PANTHER" id="PTHR34655">
    <property type="entry name" value="CONSERVED WITHIN P. AEROPHILUM"/>
    <property type="match status" value="1"/>
</dbReference>
<dbReference type="RefSeq" id="WP_038088832.1">
    <property type="nucleotide sequence ID" value="NZ_JQSG02000003.1"/>
</dbReference>
<proteinExistence type="predicted"/>
<dbReference type="Proteomes" id="UP000029273">
    <property type="component" value="Unassembled WGS sequence"/>
</dbReference>
<reference evidence="1 2" key="1">
    <citation type="journal article" date="2014" name="Genome Announc.">
        <title>Draft Genome Sequence of the Iron-Oxidizing, Acidophilic, and Halotolerant 'Thiobacillus prosperus' Type Strain DSM 5130.</title>
        <authorList>
            <person name="Ossandon F.J."/>
            <person name="Cardenas J.P."/>
            <person name="Corbett M."/>
            <person name="Quatrini R."/>
            <person name="Holmes D.S."/>
            <person name="Watkin E."/>
        </authorList>
    </citation>
    <scope>NUCLEOTIDE SEQUENCE [LARGE SCALE GENOMIC DNA]</scope>
    <source>
        <strain evidence="1 2">DSM 5130</strain>
    </source>
</reference>
<dbReference type="InterPro" id="IPR003787">
    <property type="entry name" value="Sulphur_relay_DsrE/F-like"/>
</dbReference>
<accession>A0A1A6C384</accession>
<keyword evidence="2" id="KW-1185">Reference proteome</keyword>
<dbReference type="Gene3D" id="3.40.1260.10">
    <property type="entry name" value="DsrEFH-like"/>
    <property type="match status" value="1"/>
</dbReference>
<keyword evidence="1" id="KW-0689">Ribosomal protein</keyword>
<comment type="caution">
    <text evidence="1">The sequence shown here is derived from an EMBL/GenBank/DDBJ whole genome shotgun (WGS) entry which is preliminary data.</text>
</comment>
<gene>
    <name evidence="1" type="ORF">Thpro_021351</name>
</gene>
<dbReference type="Pfam" id="PF02635">
    <property type="entry name" value="DsrE"/>
    <property type="match status" value="1"/>
</dbReference>
<keyword evidence="1" id="KW-0687">Ribonucleoprotein</keyword>
<organism evidence="1 2">
    <name type="scientific">Acidihalobacter prosperus</name>
    <dbReference type="NCBI Taxonomy" id="160660"/>
    <lineage>
        <taxon>Bacteria</taxon>
        <taxon>Pseudomonadati</taxon>
        <taxon>Pseudomonadota</taxon>
        <taxon>Gammaproteobacteria</taxon>
        <taxon>Chromatiales</taxon>
        <taxon>Ectothiorhodospiraceae</taxon>
        <taxon>Acidihalobacter</taxon>
    </lineage>
</organism>
<protein>
    <submittedName>
        <fullName evidence="1">50S ribosomal protein L33</fullName>
    </submittedName>
</protein>
<dbReference type="STRING" id="160660.BJI67_13115"/>
<dbReference type="GO" id="GO:0005840">
    <property type="term" value="C:ribosome"/>
    <property type="evidence" value="ECO:0007669"/>
    <property type="project" value="UniProtKB-KW"/>
</dbReference>
<dbReference type="EMBL" id="JQSG02000003">
    <property type="protein sequence ID" value="OBS09023.1"/>
    <property type="molecule type" value="Genomic_DNA"/>
</dbReference>
<dbReference type="OrthoDB" id="7932267at2"/>
<evidence type="ECO:0000313" key="1">
    <source>
        <dbReference type="EMBL" id="OBS09023.1"/>
    </source>
</evidence>
<dbReference type="SUPFAM" id="SSF75169">
    <property type="entry name" value="DsrEFH-like"/>
    <property type="match status" value="1"/>
</dbReference>
<sequence>MADKIVIMLLNLNPDYPGTLGTPFFQAAVAAAMDLEVEIYFAARTTRLLMKGEASRLYPGSGQEKSVYDFMCDAHEAGAKFYACAGAMDEHGLTPDNAIPELDGARGGGAFIGEVAEEGVAVLTY</sequence>
<dbReference type="AlphaFoldDB" id="A0A1A6C384"/>
<name>A0A1A6C384_9GAMM</name>
<dbReference type="InterPro" id="IPR027396">
    <property type="entry name" value="DsrEFH-like"/>
</dbReference>
<evidence type="ECO:0000313" key="2">
    <source>
        <dbReference type="Proteomes" id="UP000029273"/>
    </source>
</evidence>